<feature type="chain" id="PRO_5003405034" description="Leishmanolysin-like peptidase" evidence="1">
    <location>
        <begin position="19"/>
        <end position="234"/>
    </location>
</feature>
<keyword evidence="1" id="KW-0732">Signal</keyword>
<evidence type="ECO:0008006" key="4">
    <source>
        <dbReference type="Google" id="ProtNLM"/>
    </source>
</evidence>
<reference evidence="3" key="1">
    <citation type="submission" date="2011-07" db="EMBL/GenBank/DDBJ databases">
        <authorList>
            <consortium name="Caenorhabditis brenneri Sequencing and Analysis Consortium"/>
            <person name="Wilson R.K."/>
        </authorList>
    </citation>
    <scope>NUCLEOTIDE SEQUENCE [LARGE SCALE GENOMIC DNA]</scope>
    <source>
        <strain evidence="3">PB2801</strain>
    </source>
</reference>
<dbReference type="EMBL" id="GL379826">
    <property type="protein sequence ID" value="EGT49892.1"/>
    <property type="molecule type" value="Genomic_DNA"/>
</dbReference>
<evidence type="ECO:0000313" key="2">
    <source>
        <dbReference type="EMBL" id="EGT49892.1"/>
    </source>
</evidence>
<proteinExistence type="predicted"/>
<protein>
    <recommendedName>
        <fullName evidence="4">Leishmanolysin-like peptidase</fullName>
    </recommendedName>
</protein>
<keyword evidence="3" id="KW-1185">Reference proteome</keyword>
<evidence type="ECO:0000256" key="1">
    <source>
        <dbReference type="SAM" id="SignalP"/>
    </source>
</evidence>
<name>G0N150_CAEBE</name>
<sequence>MLLLLLSSTVFLFKNSFCWIPAETISISDPFKYRSNELEVEYRHVNFVSLRDHRDEMTGKLVTNYDSCVLKRKLGDYIGPNTAGEVDLTEIIDKKIMLGEVEWRIYDEEFENRDNSLCVETEPGHLALKKASEEEIGCTHKNQFHPYRSHWDDLEMGASLFCDDHKKVVKNRCAVNGLSLWVSPFIDYKLSNGCTFICNDQKNIIKCPEQLPFLEVMKTATTRIPTTLRNELGF</sequence>
<dbReference type="AlphaFoldDB" id="G0N150"/>
<accession>G0N150</accession>
<evidence type="ECO:0000313" key="3">
    <source>
        <dbReference type="Proteomes" id="UP000008068"/>
    </source>
</evidence>
<gene>
    <name evidence="2" type="ORF">CAEBREN_02257</name>
</gene>
<organism evidence="3">
    <name type="scientific">Caenorhabditis brenneri</name>
    <name type="common">Nematode worm</name>
    <dbReference type="NCBI Taxonomy" id="135651"/>
    <lineage>
        <taxon>Eukaryota</taxon>
        <taxon>Metazoa</taxon>
        <taxon>Ecdysozoa</taxon>
        <taxon>Nematoda</taxon>
        <taxon>Chromadorea</taxon>
        <taxon>Rhabditida</taxon>
        <taxon>Rhabditina</taxon>
        <taxon>Rhabditomorpha</taxon>
        <taxon>Rhabditoidea</taxon>
        <taxon>Rhabditidae</taxon>
        <taxon>Peloderinae</taxon>
        <taxon>Caenorhabditis</taxon>
    </lineage>
</organism>
<feature type="signal peptide" evidence="1">
    <location>
        <begin position="1"/>
        <end position="18"/>
    </location>
</feature>
<dbReference type="InParanoid" id="G0N150"/>
<dbReference type="HOGENOM" id="CLU_103474_0_0_1"/>
<dbReference type="OrthoDB" id="5901286at2759"/>
<dbReference type="Proteomes" id="UP000008068">
    <property type="component" value="Unassembled WGS sequence"/>
</dbReference>